<dbReference type="AlphaFoldDB" id="A0A9N9A0X8"/>
<proteinExistence type="predicted"/>
<name>A0A9N9A0X8_9GLOM</name>
<dbReference type="EMBL" id="CAJVPS010000881">
    <property type="protein sequence ID" value="CAG8513391.1"/>
    <property type="molecule type" value="Genomic_DNA"/>
</dbReference>
<accession>A0A9N9A0X8</accession>
<protein>
    <submittedName>
        <fullName evidence="1">1875_t:CDS:1</fullName>
    </submittedName>
</protein>
<evidence type="ECO:0000313" key="1">
    <source>
        <dbReference type="EMBL" id="CAG8513391.1"/>
    </source>
</evidence>
<reference evidence="1" key="1">
    <citation type="submission" date="2021-06" db="EMBL/GenBank/DDBJ databases">
        <authorList>
            <person name="Kallberg Y."/>
            <person name="Tangrot J."/>
            <person name="Rosling A."/>
        </authorList>
    </citation>
    <scope>NUCLEOTIDE SEQUENCE</scope>
    <source>
        <strain evidence="1">FL130A</strain>
    </source>
</reference>
<organism evidence="1 2">
    <name type="scientific">Ambispora leptoticha</name>
    <dbReference type="NCBI Taxonomy" id="144679"/>
    <lineage>
        <taxon>Eukaryota</taxon>
        <taxon>Fungi</taxon>
        <taxon>Fungi incertae sedis</taxon>
        <taxon>Mucoromycota</taxon>
        <taxon>Glomeromycotina</taxon>
        <taxon>Glomeromycetes</taxon>
        <taxon>Archaeosporales</taxon>
        <taxon>Ambisporaceae</taxon>
        <taxon>Ambispora</taxon>
    </lineage>
</organism>
<dbReference type="Proteomes" id="UP000789508">
    <property type="component" value="Unassembled WGS sequence"/>
</dbReference>
<evidence type="ECO:0000313" key="2">
    <source>
        <dbReference type="Proteomes" id="UP000789508"/>
    </source>
</evidence>
<feature type="non-terminal residue" evidence="1">
    <location>
        <position position="1"/>
    </location>
</feature>
<comment type="caution">
    <text evidence="1">The sequence shown here is derived from an EMBL/GenBank/DDBJ whole genome shotgun (WGS) entry which is preliminary data.</text>
</comment>
<keyword evidence="2" id="KW-1185">Reference proteome</keyword>
<gene>
    <name evidence="1" type="ORF">ALEPTO_LOCUS4090</name>
</gene>
<dbReference type="OrthoDB" id="2429110at2759"/>
<sequence>ALHELWSHSGIQTVEDDCGLLLEIIEDLTMEENLDNERKQHLTSLQDIEKELIY</sequence>